<reference evidence="1 2" key="1">
    <citation type="submission" date="2016-11" db="EMBL/GenBank/DDBJ databases">
        <authorList>
            <person name="Jaros S."/>
            <person name="Januszkiewicz K."/>
            <person name="Wedrychowicz H."/>
        </authorList>
    </citation>
    <scope>NUCLEOTIDE SEQUENCE [LARGE SCALE GENOMIC DNA]</scope>
    <source>
        <strain evidence="1 2">DSM 26991</strain>
    </source>
</reference>
<protein>
    <recommendedName>
        <fullName evidence="3">SMP-30/Gluconolaconase/LRE-like region-containing protein</fullName>
    </recommendedName>
</protein>
<dbReference type="Proteomes" id="UP000184509">
    <property type="component" value="Unassembled WGS sequence"/>
</dbReference>
<dbReference type="EMBL" id="FQTV01000002">
    <property type="protein sequence ID" value="SHE64946.1"/>
    <property type="molecule type" value="Genomic_DNA"/>
</dbReference>
<proteinExistence type="predicted"/>
<dbReference type="RefSeq" id="WP_073399038.1">
    <property type="nucleotide sequence ID" value="NZ_FQTV01000002.1"/>
</dbReference>
<dbReference type="STRING" id="1297750.SAMN05444405_102241"/>
<dbReference type="Gene3D" id="2.130.10.10">
    <property type="entry name" value="YVTN repeat-like/Quinoprotein amine dehydrogenase"/>
    <property type="match status" value="1"/>
</dbReference>
<dbReference type="SUPFAM" id="SSF63825">
    <property type="entry name" value="YWTD domain"/>
    <property type="match status" value="1"/>
</dbReference>
<dbReference type="PROSITE" id="PS51257">
    <property type="entry name" value="PROKAR_LIPOPROTEIN"/>
    <property type="match status" value="1"/>
</dbReference>
<evidence type="ECO:0000313" key="1">
    <source>
        <dbReference type="EMBL" id="SHE64946.1"/>
    </source>
</evidence>
<sequence length="299" mass="32574">MNKRIIGSVLLAAMTIISCKEAKKADVQVIPLKDSATVISDSLRFCEATCWNGESLYISNFGGDTINPLNTAGKGYIMEFNSGKPSVLIPADGRLNAPKGMCVVDNYLFVADVNSIVVFNLSDVSKSQKIKLPTKDSYVNDLAVNGKNLYATVTNTGNIYKLDVSSPENVKEQTPKLFANIPGANGIIATDSIIYVASYPVDGNTSAPNVIYSIRNLENPITEVFLNRMSQYDGLALSEDGKYLYFSTWVNGNVGKINIKDKKVENLILPIQLTGPADFSIHKGKLYIPDLPNSKVLVY</sequence>
<name>A0A1M4V7I3_9BACE</name>
<organism evidence="1 2">
    <name type="scientific">Bacteroides luti</name>
    <dbReference type="NCBI Taxonomy" id="1297750"/>
    <lineage>
        <taxon>Bacteria</taxon>
        <taxon>Pseudomonadati</taxon>
        <taxon>Bacteroidota</taxon>
        <taxon>Bacteroidia</taxon>
        <taxon>Bacteroidales</taxon>
        <taxon>Bacteroidaceae</taxon>
        <taxon>Bacteroides</taxon>
    </lineage>
</organism>
<dbReference type="AlphaFoldDB" id="A0A1M4V7I3"/>
<evidence type="ECO:0000313" key="2">
    <source>
        <dbReference type="Proteomes" id="UP000184509"/>
    </source>
</evidence>
<dbReference type="InterPro" id="IPR015943">
    <property type="entry name" value="WD40/YVTN_repeat-like_dom_sf"/>
</dbReference>
<evidence type="ECO:0008006" key="3">
    <source>
        <dbReference type="Google" id="ProtNLM"/>
    </source>
</evidence>
<gene>
    <name evidence="1" type="ORF">SAMN05444405_102241</name>
</gene>
<accession>A0A1M4V7I3</accession>
<dbReference type="OrthoDB" id="7675395at2"/>
<keyword evidence="2" id="KW-1185">Reference proteome</keyword>